<dbReference type="GO" id="GO:0042910">
    <property type="term" value="F:xenobiotic transmembrane transporter activity"/>
    <property type="evidence" value="ECO:0007669"/>
    <property type="project" value="InterPro"/>
</dbReference>
<dbReference type="GO" id="GO:0005886">
    <property type="term" value="C:plasma membrane"/>
    <property type="evidence" value="ECO:0007669"/>
    <property type="project" value="UniProtKB-SubCell"/>
</dbReference>
<feature type="transmembrane region" description="Helical" evidence="7">
    <location>
        <begin position="420"/>
        <end position="443"/>
    </location>
</feature>
<dbReference type="Pfam" id="PF01554">
    <property type="entry name" value="MatE"/>
    <property type="match status" value="2"/>
</dbReference>
<feature type="transmembrane region" description="Helical" evidence="7">
    <location>
        <begin position="322"/>
        <end position="342"/>
    </location>
</feature>
<evidence type="ECO:0000256" key="5">
    <source>
        <dbReference type="ARBA" id="ARBA00022989"/>
    </source>
</evidence>
<dbReference type="InterPro" id="IPR048279">
    <property type="entry name" value="MdtK-like"/>
</dbReference>
<dbReference type="InterPro" id="IPR052031">
    <property type="entry name" value="Membrane_Transporter-Flippase"/>
</dbReference>
<dbReference type="AlphaFoldDB" id="A0AAI8GCN4"/>
<evidence type="ECO:0000256" key="7">
    <source>
        <dbReference type="SAM" id="Phobius"/>
    </source>
</evidence>
<keyword evidence="5 7" id="KW-1133">Transmembrane helix</keyword>
<feature type="transmembrane region" description="Helical" evidence="7">
    <location>
        <begin position="393"/>
        <end position="414"/>
    </location>
</feature>
<keyword evidence="3" id="KW-1003">Cell membrane</keyword>
<feature type="transmembrane region" description="Helical" evidence="7">
    <location>
        <begin position="238"/>
        <end position="263"/>
    </location>
</feature>
<dbReference type="PIRSF" id="PIRSF006603">
    <property type="entry name" value="DinF"/>
    <property type="match status" value="1"/>
</dbReference>
<evidence type="ECO:0000313" key="8">
    <source>
        <dbReference type="EMBL" id="AMW32136.1"/>
    </source>
</evidence>
<evidence type="ECO:0000256" key="2">
    <source>
        <dbReference type="ARBA" id="ARBA00022448"/>
    </source>
</evidence>
<dbReference type="Proteomes" id="UP000093740">
    <property type="component" value="Chromosome"/>
</dbReference>
<feature type="transmembrane region" description="Helical" evidence="7">
    <location>
        <begin position="101"/>
        <end position="119"/>
    </location>
</feature>
<evidence type="ECO:0000256" key="4">
    <source>
        <dbReference type="ARBA" id="ARBA00022692"/>
    </source>
</evidence>
<protein>
    <submittedName>
        <fullName evidence="8">MATE family efflux transporter</fullName>
    </submittedName>
</protein>
<dbReference type="EMBL" id="CP014334">
    <property type="protein sequence ID" value="AMW32136.1"/>
    <property type="molecule type" value="Genomic_DNA"/>
</dbReference>
<evidence type="ECO:0000256" key="6">
    <source>
        <dbReference type="ARBA" id="ARBA00023136"/>
    </source>
</evidence>
<dbReference type="GO" id="GO:0015297">
    <property type="term" value="F:antiporter activity"/>
    <property type="evidence" value="ECO:0007669"/>
    <property type="project" value="InterPro"/>
</dbReference>
<name>A0AAI8GCN4_FERIS</name>
<feature type="transmembrane region" description="Helical" evidence="7">
    <location>
        <begin position="20"/>
        <end position="40"/>
    </location>
</feature>
<feature type="transmembrane region" description="Helical" evidence="7">
    <location>
        <begin position="362"/>
        <end position="381"/>
    </location>
</feature>
<feature type="transmembrane region" description="Helical" evidence="7">
    <location>
        <begin position="60"/>
        <end position="81"/>
    </location>
</feature>
<dbReference type="PANTHER" id="PTHR43549">
    <property type="entry name" value="MULTIDRUG RESISTANCE PROTEIN YPNP-RELATED"/>
    <property type="match status" value="1"/>
</dbReference>
<feature type="transmembrane region" description="Helical" evidence="7">
    <location>
        <begin position="139"/>
        <end position="160"/>
    </location>
</feature>
<evidence type="ECO:0000313" key="9">
    <source>
        <dbReference type="Proteomes" id="UP000093740"/>
    </source>
</evidence>
<feature type="transmembrane region" description="Helical" evidence="7">
    <location>
        <begin position="172"/>
        <end position="191"/>
    </location>
</feature>
<keyword evidence="2" id="KW-0813">Transport</keyword>
<reference evidence="8 9" key="1">
    <citation type="journal article" date="2015" name="Stand. Genomic Sci.">
        <title>Genome sequence of a native-feather degrading extremely thermophilic Eubacterium, Fervidobacterium islandicum AW-1.</title>
        <authorList>
            <person name="Lee Y.J."/>
            <person name="Jeong H."/>
            <person name="Park G.S."/>
            <person name="Kwak Y."/>
            <person name="Lee S.J."/>
            <person name="Lee S.J."/>
            <person name="Park M.K."/>
            <person name="Kim J.Y."/>
            <person name="Kang H.K."/>
            <person name="Shin J.H."/>
            <person name="Lee D.W."/>
        </authorList>
    </citation>
    <scope>NUCLEOTIDE SEQUENCE [LARGE SCALE GENOMIC DNA]</scope>
    <source>
        <strain evidence="8 9">AW-1</strain>
    </source>
</reference>
<dbReference type="CDD" id="cd13147">
    <property type="entry name" value="MATE_MJ0709_like"/>
    <property type="match status" value="1"/>
</dbReference>
<accession>A0AAI8GCN4</accession>
<dbReference type="PANTHER" id="PTHR43549:SF2">
    <property type="entry name" value="MULTIDRUG RESISTANCE PROTEIN NORM-RELATED"/>
    <property type="match status" value="1"/>
</dbReference>
<dbReference type="InterPro" id="IPR002528">
    <property type="entry name" value="MATE_fam"/>
</dbReference>
<keyword evidence="9" id="KW-1185">Reference proteome</keyword>
<feature type="transmembrane region" description="Helical" evidence="7">
    <location>
        <begin position="197"/>
        <end position="217"/>
    </location>
</feature>
<feature type="transmembrane region" description="Helical" evidence="7">
    <location>
        <begin position="283"/>
        <end position="310"/>
    </location>
</feature>
<dbReference type="NCBIfam" id="TIGR00797">
    <property type="entry name" value="matE"/>
    <property type="match status" value="1"/>
</dbReference>
<keyword evidence="4 7" id="KW-0812">Transmembrane</keyword>
<dbReference type="KEGG" id="fia:NA23_01630"/>
<sequence length="462" mass="50172">MESKVNRNIELLLGDYRKAIVKLSIPNMIAMFIQTLYNLVDAVWVAGLGPSTLAGMGLFFPIYMIVISIATGIAVGTSSAIARRIGAKDFDGANAVAEHSIILAIFVGFLTALVGILTLEGVLQFTGASGEALQKAKEYGVIIFLSSVFAMFNNAAIGILRGEGDSKRPMYIILFSSVLNMVLDPIFIYVFKWGIKGAAWATNISVFVASAMLLHLLMFSKKTFLNVGFRKFVLTKSIILDIFTVGFPTALAQITMSVAIYFLNFFASKAGGDMGVATFTGAWRIINLGTLTIIGISSAVTTVTGAAYGARDIKKLESALNYAIKFAEYFAIAIMVGIFFFSKPLAMMFAYSKASAQLLDNISQALKILCLFLPGTPFGMLTSGMFQGIGHGYKSLVTTILRTVIFQLFWTWLFVDVFKIGLAGVWLGIVVGNATASIITYTWGKITIKKLYSIQNQQTEMD</sequence>
<evidence type="ECO:0000256" key="3">
    <source>
        <dbReference type="ARBA" id="ARBA00022475"/>
    </source>
</evidence>
<dbReference type="RefSeq" id="WP_033191353.1">
    <property type="nucleotide sequence ID" value="NZ_CP014334.2"/>
</dbReference>
<gene>
    <name evidence="8" type="ORF">NA23_01630</name>
</gene>
<keyword evidence="6 7" id="KW-0472">Membrane</keyword>
<evidence type="ECO:0000256" key="1">
    <source>
        <dbReference type="ARBA" id="ARBA00004651"/>
    </source>
</evidence>
<organism evidence="8 9">
    <name type="scientific">Fervidobacterium islandicum</name>
    <dbReference type="NCBI Taxonomy" id="2423"/>
    <lineage>
        <taxon>Bacteria</taxon>
        <taxon>Thermotogati</taxon>
        <taxon>Thermotogota</taxon>
        <taxon>Thermotogae</taxon>
        <taxon>Thermotogales</taxon>
        <taxon>Fervidobacteriaceae</taxon>
        <taxon>Fervidobacterium</taxon>
    </lineage>
</organism>
<proteinExistence type="predicted"/>
<comment type="subcellular location">
    <subcellularLocation>
        <location evidence="1">Cell membrane</location>
        <topology evidence="1">Multi-pass membrane protein</topology>
    </subcellularLocation>
</comment>